<accession>A0A2S7T1V2</accession>
<dbReference type="InterPro" id="IPR043146">
    <property type="entry name" value="Penicillin_amidase_N_B-knob"/>
</dbReference>
<dbReference type="PANTHER" id="PTHR34218:SF4">
    <property type="entry name" value="ACYL-HOMOSERINE LACTONE ACYLASE QUIP"/>
    <property type="match status" value="1"/>
</dbReference>
<name>A0A2S7T1V2_9BACT</name>
<dbReference type="PANTHER" id="PTHR34218">
    <property type="entry name" value="PEPTIDASE S45 PENICILLIN AMIDASE"/>
    <property type="match status" value="1"/>
</dbReference>
<feature type="active site" description="Nucleophile" evidence="4">
    <location>
        <position position="277"/>
    </location>
</feature>
<dbReference type="Gene3D" id="1.10.1400.10">
    <property type="match status" value="1"/>
</dbReference>
<feature type="binding site" evidence="5">
    <location>
        <position position="352"/>
    </location>
    <ligand>
        <name>Ca(2+)</name>
        <dbReference type="ChEBI" id="CHEBI:29108"/>
    </ligand>
</feature>
<dbReference type="PIRSF" id="PIRSF001227">
    <property type="entry name" value="Pen_acylase"/>
    <property type="match status" value="1"/>
</dbReference>
<evidence type="ECO:0000256" key="5">
    <source>
        <dbReference type="PIRSR" id="PIRSR001227-2"/>
    </source>
</evidence>
<comment type="cofactor">
    <cofactor evidence="5">
        <name>Ca(2+)</name>
        <dbReference type="ChEBI" id="CHEBI:29108"/>
    </cofactor>
    <text evidence="5">Binds 1 Ca(2+) ion per dimer.</text>
</comment>
<dbReference type="Gene3D" id="3.60.20.10">
    <property type="entry name" value="Glutamine Phosphoribosylpyrophosphate, subunit 1, domain 1"/>
    <property type="match status" value="1"/>
</dbReference>
<dbReference type="InterPro" id="IPR029055">
    <property type="entry name" value="Ntn_hydrolases_N"/>
</dbReference>
<keyword evidence="3" id="KW-0865">Zymogen</keyword>
<keyword evidence="5" id="KW-0479">Metal-binding</keyword>
<keyword evidence="5" id="KW-0106">Calcium</keyword>
<dbReference type="AlphaFoldDB" id="A0A2S7T1V2"/>
<sequence>MRIALAIIVLIATCGLVYLLDNPIGDLPAIGRLLDPVNGCWASAEPTNKNFAADLKLPQLKQPVTVWMDERLVPHVHADNDHDIYFMEGYLHATFRLWQMDMETRAAAGRICEVVGKKAFDYDREQRRKGMVYAAENSLKAMEADPRTKVMMDAYSEGINAYIAQLKYRDYPLEYKLMGFAPEPWTNIKSALLLKYMADDLTGSPNDIPLTYLRETMSAEMLELLYPERLAGSSPVIPVGTTFEKPSLTVPKAPADTMYPRFKREDFTEEREDGIGSNNWALSGSKTQSGAAILCNDPHLGLHLPSLWYEVQLQAPGMNVYGASLPGAPGVIIGFNDSVSWGFTNNYRDVKDYYLIKKVDGDGGKYWLDGKQVSYQQRLETIVIKNDLTFVDTVKYTIYGPITYDQQFEAEGGLEKPLAMCWMAHKGTNELLAVYMMNRATSYDTWVDGILNFQCPGQNMAFADRKGNVALWGQGQFVNKWQGQGKYIMDGSKSSTKWGELIPMRENPHVLNPAQGFIASANQCVTDATYPYWYDGDFVELRAWRVNQVLTGMQKASINDMFALQNDTYSILAANTLPIMLKNLPDDFKGYEKTYIDNLKKWNYQLAVDSKEGTIFQIWWYCLYNKIWEGIGNVPSQFYPLPERTMQLLAQADTSKTKLPQLEHLNVLMKLSFKQAMDSVAKAEKHGLEWYKVKNTSVKHLTNLPAFSYDQLKIGGWGNTVNAAKGNHGPSWRMVVQMGKEIEAYGVYPGGQSGNPGSKYYADFLPFWTEGKYNKLLFLPNGPKQNDSHLKYTLTAHQ</sequence>
<dbReference type="GO" id="GO:0046872">
    <property type="term" value="F:metal ion binding"/>
    <property type="evidence" value="ECO:0007669"/>
    <property type="project" value="UniProtKB-KW"/>
</dbReference>
<dbReference type="RefSeq" id="WP_105037725.1">
    <property type="nucleotide sequence ID" value="NZ_PPSL01000001.1"/>
</dbReference>
<evidence type="ECO:0000256" key="3">
    <source>
        <dbReference type="ARBA" id="ARBA00023145"/>
    </source>
</evidence>
<dbReference type="Gene3D" id="2.30.120.10">
    <property type="match status" value="1"/>
</dbReference>
<keyword evidence="7" id="KW-1185">Reference proteome</keyword>
<dbReference type="Proteomes" id="UP000239872">
    <property type="component" value="Unassembled WGS sequence"/>
</dbReference>
<organism evidence="6 7">
    <name type="scientific">Flavipsychrobacter stenotrophus</name>
    <dbReference type="NCBI Taxonomy" id="2077091"/>
    <lineage>
        <taxon>Bacteria</taxon>
        <taxon>Pseudomonadati</taxon>
        <taxon>Bacteroidota</taxon>
        <taxon>Chitinophagia</taxon>
        <taxon>Chitinophagales</taxon>
        <taxon>Chitinophagaceae</taxon>
        <taxon>Flavipsychrobacter</taxon>
    </lineage>
</organism>
<dbReference type="GO" id="GO:0017000">
    <property type="term" value="P:antibiotic biosynthetic process"/>
    <property type="evidence" value="ECO:0007669"/>
    <property type="project" value="InterPro"/>
</dbReference>
<evidence type="ECO:0000256" key="1">
    <source>
        <dbReference type="ARBA" id="ARBA00006586"/>
    </source>
</evidence>
<dbReference type="Gene3D" id="1.10.439.10">
    <property type="entry name" value="Penicillin Amidohydrolase, domain 1"/>
    <property type="match status" value="1"/>
</dbReference>
<proteinExistence type="inferred from homology"/>
<reference evidence="6 7" key="1">
    <citation type="submission" date="2018-01" db="EMBL/GenBank/DDBJ databases">
        <title>A novel member of the phylum Bacteroidetes isolated from glacier ice.</title>
        <authorList>
            <person name="Liu Q."/>
            <person name="Xin Y.-H."/>
        </authorList>
    </citation>
    <scope>NUCLEOTIDE SEQUENCE [LARGE SCALE GENOMIC DNA]</scope>
    <source>
        <strain evidence="6 7">RB1R16</strain>
    </source>
</reference>
<dbReference type="InterPro" id="IPR023343">
    <property type="entry name" value="Penicillin_amidase_dom1"/>
</dbReference>
<gene>
    <name evidence="6" type="ORF">CJD36_003605</name>
</gene>
<dbReference type="SUPFAM" id="SSF56235">
    <property type="entry name" value="N-terminal nucleophile aminohydrolases (Ntn hydrolases)"/>
    <property type="match status" value="1"/>
</dbReference>
<dbReference type="InterPro" id="IPR002692">
    <property type="entry name" value="S45"/>
</dbReference>
<dbReference type="InterPro" id="IPR043147">
    <property type="entry name" value="Penicillin_amidase_A-knob"/>
</dbReference>
<feature type="binding site" evidence="5">
    <location>
        <position position="349"/>
    </location>
    <ligand>
        <name>Ca(2+)</name>
        <dbReference type="ChEBI" id="CHEBI:29108"/>
    </ligand>
</feature>
<dbReference type="InterPro" id="IPR014395">
    <property type="entry name" value="Pen/GL7ACA/AHL_acylase"/>
</dbReference>
<dbReference type="CDD" id="cd03747">
    <property type="entry name" value="Ntn_PGA_like"/>
    <property type="match status" value="1"/>
</dbReference>
<comment type="similarity">
    <text evidence="1">Belongs to the peptidase S45 family.</text>
</comment>
<dbReference type="Pfam" id="PF01804">
    <property type="entry name" value="Penicil_amidase"/>
    <property type="match status" value="1"/>
</dbReference>
<dbReference type="OrthoDB" id="9759796at2"/>
<protein>
    <submittedName>
        <fullName evidence="6">Penicillin acylase family protein</fullName>
    </submittedName>
</protein>
<comment type="caution">
    <text evidence="6">The sequence shown here is derived from an EMBL/GenBank/DDBJ whole genome shotgun (WGS) entry which is preliminary data.</text>
</comment>
<evidence type="ECO:0000256" key="2">
    <source>
        <dbReference type="ARBA" id="ARBA00022801"/>
    </source>
</evidence>
<dbReference type="EMBL" id="PPSL01000001">
    <property type="protein sequence ID" value="PQJ12841.1"/>
    <property type="molecule type" value="Genomic_DNA"/>
</dbReference>
<keyword evidence="2" id="KW-0378">Hydrolase</keyword>
<evidence type="ECO:0000313" key="7">
    <source>
        <dbReference type="Proteomes" id="UP000239872"/>
    </source>
</evidence>
<evidence type="ECO:0000256" key="4">
    <source>
        <dbReference type="PIRSR" id="PIRSR001227-1"/>
    </source>
</evidence>
<dbReference type="GO" id="GO:0016811">
    <property type="term" value="F:hydrolase activity, acting on carbon-nitrogen (but not peptide) bonds, in linear amides"/>
    <property type="evidence" value="ECO:0007669"/>
    <property type="project" value="InterPro"/>
</dbReference>
<evidence type="ECO:0000313" key="6">
    <source>
        <dbReference type="EMBL" id="PQJ12841.1"/>
    </source>
</evidence>